<protein>
    <submittedName>
        <fullName evidence="3">Uncharacterized protein</fullName>
    </submittedName>
</protein>
<keyword evidence="4" id="KW-1185">Reference proteome</keyword>
<gene>
    <name evidence="3" type="ORF">M407DRAFT_244172</name>
</gene>
<keyword evidence="1" id="KW-0175">Coiled coil</keyword>
<reference evidence="3 4" key="1">
    <citation type="submission" date="2014-04" db="EMBL/GenBank/DDBJ databases">
        <authorList>
            <consortium name="DOE Joint Genome Institute"/>
            <person name="Kuo A."/>
            <person name="Girlanda M."/>
            <person name="Perotto S."/>
            <person name="Kohler A."/>
            <person name="Nagy L.G."/>
            <person name="Floudas D."/>
            <person name="Copeland A."/>
            <person name="Barry K.W."/>
            <person name="Cichocki N."/>
            <person name="Veneault-Fourrey C."/>
            <person name="LaButti K."/>
            <person name="Lindquist E.A."/>
            <person name="Lipzen A."/>
            <person name="Lundell T."/>
            <person name="Morin E."/>
            <person name="Murat C."/>
            <person name="Sun H."/>
            <person name="Tunlid A."/>
            <person name="Henrissat B."/>
            <person name="Grigoriev I.V."/>
            <person name="Hibbett D.S."/>
            <person name="Martin F."/>
            <person name="Nordberg H.P."/>
            <person name="Cantor M.N."/>
            <person name="Hua S.X."/>
        </authorList>
    </citation>
    <scope>NUCLEOTIDE SEQUENCE [LARGE SCALE GENOMIC DNA]</scope>
    <source>
        <strain evidence="3 4">MUT 4182</strain>
    </source>
</reference>
<accession>A0A0C3LUT1</accession>
<dbReference type="AlphaFoldDB" id="A0A0C3LUT1"/>
<dbReference type="EMBL" id="KN823047">
    <property type="protein sequence ID" value="KIO25167.1"/>
    <property type="molecule type" value="Genomic_DNA"/>
</dbReference>
<name>A0A0C3LUT1_9AGAM</name>
<feature type="coiled-coil region" evidence="1">
    <location>
        <begin position="19"/>
        <end position="46"/>
    </location>
</feature>
<evidence type="ECO:0000313" key="4">
    <source>
        <dbReference type="Proteomes" id="UP000054248"/>
    </source>
</evidence>
<proteinExistence type="predicted"/>
<organism evidence="3 4">
    <name type="scientific">Tulasnella calospora MUT 4182</name>
    <dbReference type="NCBI Taxonomy" id="1051891"/>
    <lineage>
        <taxon>Eukaryota</taxon>
        <taxon>Fungi</taxon>
        <taxon>Dikarya</taxon>
        <taxon>Basidiomycota</taxon>
        <taxon>Agaricomycotina</taxon>
        <taxon>Agaricomycetes</taxon>
        <taxon>Cantharellales</taxon>
        <taxon>Tulasnellaceae</taxon>
        <taxon>Tulasnella</taxon>
    </lineage>
</organism>
<evidence type="ECO:0000256" key="1">
    <source>
        <dbReference type="SAM" id="Coils"/>
    </source>
</evidence>
<dbReference type="HOGENOM" id="CLU_1636648_0_0_1"/>
<keyword evidence="2" id="KW-1133">Transmembrane helix</keyword>
<feature type="transmembrane region" description="Helical" evidence="2">
    <location>
        <begin position="136"/>
        <end position="153"/>
    </location>
</feature>
<keyword evidence="2" id="KW-0812">Transmembrane</keyword>
<keyword evidence="2" id="KW-0472">Membrane</keyword>
<evidence type="ECO:0000256" key="2">
    <source>
        <dbReference type="SAM" id="Phobius"/>
    </source>
</evidence>
<sequence length="162" mass="18427">MQRKVDELEIAIELQGAKVIRSRREITSLKKDLQDLQAAYRAKAIELDQRLESLRSAEEERVIVVERALDYAEGLESIVMDILGKDPAQHAEARRRLRGLRARLSQPILPGRRTPWLRACVMSWNNFLASIHTPDVFVCVTLAIFVAGYLMIWPEAFTLGAS</sequence>
<dbReference type="Proteomes" id="UP000054248">
    <property type="component" value="Unassembled WGS sequence"/>
</dbReference>
<reference evidence="4" key="2">
    <citation type="submission" date="2015-01" db="EMBL/GenBank/DDBJ databases">
        <title>Evolutionary Origins and Diversification of the Mycorrhizal Mutualists.</title>
        <authorList>
            <consortium name="DOE Joint Genome Institute"/>
            <consortium name="Mycorrhizal Genomics Consortium"/>
            <person name="Kohler A."/>
            <person name="Kuo A."/>
            <person name="Nagy L.G."/>
            <person name="Floudas D."/>
            <person name="Copeland A."/>
            <person name="Barry K.W."/>
            <person name="Cichocki N."/>
            <person name="Veneault-Fourrey C."/>
            <person name="LaButti K."/>
            <person name="Lindquist E.A."/>
            <person name="Lipzen A."/>
            <person name="Lundell T."/>
            <person name="Morin E."/>
            <person name="Murat C."/>
            <person name="Riley R."/>
            <person name="Ohm R."/>
            <person name="Sun H."/>
            <person name="Tunlid A."/>
            <person name="Henrissat B."/>
            <person name="Grigoriev I.V."/>
            <person name="Hibbett D.S."/>
            <person name="Martin F."/>
        </authorList>
    </citation>
    <scope>NUCLEOTIDE SEQUENCE [LARGE SCALE GENOMIC DNA]</scope>
    <source>
        <strain evidence="4">MUT 4182</strain>
    </source>
</reference>
<evidence type="ECO:0000313" key="3">
    <source>
        <dbReference type="EMBL" id="KIO25167.1"/>
    </source>
</evidence>